<feature type="region of interest" description="Disordered" evidence="1">
    <location>
        <begin position="1"/>
        <end position="28"/>
    </location>
</feature>
<accession>A0A133KTY7</accession>
<organism evidence="2 3">
    <name type="scientific">Heyndrickxia coagulans</name>
    <name type="common">Weizmannia coagulans</name>
    <dbReference type="NCBI Taxonomy" id="1398"/>
    <lineage>
        <taxon>Bacteria</taxon>
        <taxon>Bacillati</taxon>
        <taxon>Bacillota</taxon>
        <taxon>Bacilli</taxon>
        <taxon>Bacillales</taxon>
        <taxon>Bacillaceae</taxon>
        <taxon>Heyndrickxia</taxon>
    </lineage>
</organism>
<dbReference type="EMBL" id="LRPN01000047">
    <property type="protein sequence ID" value="KWZ83048.1"/>
    <property type="molecule type" value="Genomic_DNA"/>
</dbReference>
<evidence type="ECO:0000313" key="3">
    <source>
        <dbReference type="Proteomes" id="UP000070376"/>
    </source>
</evidence>
<proteinExistence type="predicted"/>
<comment type="caution">
    <text evidence="2">The sequence shown here is derived from an EMBL/GenBank/DDBJ whole genome shotgun (WGS) entry which is preliminary data.</text>
</comment>
<gene>
    <name evidence="2" type="ORF">HMPREF3213_01533</name>
</gene>
<sequence length="44" mass="4749">MKGKKNFRPDVSACGRQPAGFSNTAQGRPLADGLVQSYFNSFLS</sequence>
<evidence type="ECO:0000313" key="2">
    <source>
        <dbReference type="EMBL" id="KWZ83048.1"/>
    </source>
</evidence>
<protein>
    <submittedName>
        <fullName evidence="2">Uncharacterized protein</fullName>
    </submittedName>
</protein>
<name>A0A133KTY7_HEYCO</name>
<evidence type="ECO:0000256" key="1">
    <source>
        <dbReference type="SAM" id="MobiDB-lite"/>
    </source>
</evidence>
<dbReference type="Proteomes" id="UP000070376">
    <property type="component" value="Unassembled WGS sequence"/>
</dbReference>
<reference evidence="3" key="1">
    <citation type="submission" date="2016-01" db="EMBL/GenBank/DDBJ databases">
        <authorList>
            <person name="Mitreva M."/>
            <person name="Pepin K.H."/>
            <person name="Mihindukulasuriya K.A."/>
            <person name="Fulton R."/>
            <person name="Fronick C."/>
            <person name="O'Laughlin M."/>
            <person name="Miner T."/>
            <person name="Herter B."/>
            <person name="Rosa B.A."/>
            <person name="Cordes M."/>
            <person name="Tomlinson C."/>
            <person name="Wollam A."/>
            <person name="Palsikar V.B."/>
            <person name="Mardis E.R."/>
            <person name="Wilson R.K."/>
        </authorList>
    </citation>
    <scope>NUCLEOTIDE SEQUENCE [LARGE SCALE GENOMIC DNA]</scope>
    <source>
        <strain evidence="3">GED7749B</strain>
    </source>
</reference>
<dbReference type="AlphaFoldDB" id="A0A133KTY7"/>